<dbReference type="Proteomes" id="UP000035681">
    <property type="component" value="Unplaced"/>
</dbReference>
<keyword evidence="1" id="KW-1185">Reference proteome</keyword>
<sequence length="143" mass="16546">MVFLTSDQHWDNLVEKNKKASFVEESDFALINIIPGKFPQYGGDCPKMLRQVAYIDIPNVVRDKKRKNNKTIKNELANPFFEDKIYEIQKLREEIFISIIKLEILESKLFVFEGFVFLSKTITSPSSSITDSLIYVSTLFVIS</sequence>
<proteinExistence type="predicted"/>
<dbReference type="WBParaSite" id="TCONS_00011019.p1">
    <property type="protein sequence ID" value="TCONS_00011019.p1"/>
    <property type="gene ID" value="XLOC_004963"/>
</dbReference>
<name>A0AAF5DFM8_STRER</name>
<dbReference type="AlphaFoldDB" id="A0AAF5DFM8"/>
<reference evidence="2" key="1">
    <citation type="submission" date="2024-02" db="UniProtKB">
        <authorList>
            <consortium name="WormBaseParasite"/>
        </authorList>
    </citation>
    <scope>IDENTIFICATION</scope>
</reference>
<accession>A0AAF5DFM8</accession>
<organism evidence="1 2">
    <name type="scientific">Strongyloides stercoralis</name>
    <name type="common">Threadworm</name>
    <dbReference type="NCBI Taxonomy" id="6248"/>
    <lineage>
        <taxon>Eukaryota</taxon>
        <taxon>Metazoa</taxon>
        <taxon>Ecdysozoa</taxon>
        <taxon>Nematoda</taxon>
        <taxon>Chromadorea</taxon>
        <taxon>Rhabditida</taxon>
        <taxon>Tylenchina</taxon>
        <taxon>Panagrolaimomorpha</taxon>
        <taxon>Strongyloidoidea</taxon>
        <taxon>Strongyloididae</taxon>
        <taxon>Strongyloides</taxon>
    </lineage>
</organism>
<evidence type="ECO:0000313" key="1">
    <source>
        <dbReference type="Proteomes" id="UP000035681"/>
    </source>
</evidence>
<protein>
    <submittedName>
        <fullName evidence="2">Uncharacterized protein</fullName>
    </submittedName>
</protein>
<evidence type="ECO:0000313" key="2">
    <source>
        <dbReference type="WBParaSite" id="TCONS_00011019.p1"/>
    </source>
</evidence>